<dbReference type="KEGG" id="mdr:MDOR_17630"/>
<dbReference type="Proteomes" id="UP000467201">
    <property type="component" value="Chromosome"/>
</dbReference>
<proteinExistence type="predicted"/>
<evidence type="ECO:0000313" key="2">
    <source>
        <dbReference type="Proteomes" id="UP000467201"/>
    </source>
</evidence>
<protein>
    <submittedName>
        <fullName evidence="1">Uncharacterized protein</fullName>
    </submittedName>
</protein>
<evidence type="ECO:0000313" key="1">
    <source>
        <dbReference type="EMBL" id="BBZ07594.1"/>
    </source>
</evidence>
<accession>A0A7I7VQN9</accession>
<dbReference type="AlphaFoldDB" id="A0A7I7VQN9"/>
<organism evidence="1 2">
    <name type="scientific">Mycolicibacterium doricum</name>
    <dbReference type="NCBI Taxonomy" id="126673"/>
    <lineage>
        <taxon>Bacteria</taxon>
        <taxon>Bacillati</taxon>
        <taxon>Actinomycetota</taxon>
        <taxon>Actinomycetes</taxon>
        <taxon>Mycobacteriales</taxon>
        <taxon>Mycobacteriaceae</taxon>
        <taxon>Mycolicibacterium</taxon>
    </lineage>
</organism>
<gene>
    <name evidence="1" type="ORF">MDOR_17630</name>
</gene>
<dbReference type="EMBL" id="AP022605">
    <property type="protein sequence ID" value="BBZ07594.1"/>
    <property type="molecule type" value="Genomic_DNA"/>
</dbReference>
<sequence>MVPIDARARGYPRGVGMASEGELVDIGKAAFVVVATALSVSWCGYRLDVGLAHPGPAAQPAETRTIAASAAASEAPKVRNNVSVAAAHLGVPPNADGDPACPPTLAWGRQPDGDGVMVTVLVDDATAVTVLVRTSTGVDVADRAILDRGDLRLFEFPRIDAAAVREVLIMTNTQRCFAVADPLTFK</sequence>
<name>A0A7I7VQN9_9MYCO</name>
<reference evidence="1 2" key="1">
    <citation type="journal article" date="2019" name="Emerg. Microbes Infect.">
        <title>Comprehensive subspecies identification of 175 nontuberculous mycobacteria species based on 7547 genomic profiles.</title>
        <authorList>
            <person name="Matsumoto Y."/>
            <person name="Kinjo T."/>
            <person name="Motooka D."/>
            <person name="Nabeya D."/>
            <person name="Jung N."/>
            <person name="Uechi K."/>
            <person name="Horii T."/>
            <person name="Iida T."/>
            <person name="Fujita J."/>
            <person name="Nakamura S."/>
        </authorList>
    </citation>
    <scope>NUCLEOTIDE SEQUENCE [LARGE SCALE GENOMIC DNA]</scope>
    <source>
        <strain evidence="1 2">JCM 12405</strain>
    </source>
</reference>